<dbReference type="PANTHER" id="PTHR28207">
    <property type="entry name" value="ATP SYNTHASE SUBUNIT H, MITOCHONDRIAL"/>
    <property type="match status" value="1"/>
</dbReference>
<evidence type="ECO:0000313" key="2">
    <source>
        <dbReference type="Proteomes" id="UP000788993"/>
    </source>
</evidence>
<keyword evidence="2" id="KW-1185">Reference proteome</keyword>
<evidence type="ECO:0000313" key="1">
    <source>
        <dbReference type="EMBL" id="KAH3678748.1"/>
    </source>
</evidence>
<accession>A0A9P8PUP4</accession>
<dbReference type="EMBL" id="JAEUBD010000013">
    <property type="protein sequence ID" value="KAH3678748.1"/>
    <property type="molecule type" value="Genomic_DNA"/>
</dbReference>
<dbReference type="PANTHER" id="PTHR28207:SF1">
    <property type="entry name" value="ATP SYNTHASE SUBUNIT H, MITOCHONDRIAL"/>
    <property type="match status" value="1"/>
</dbReference>
<dbReference type="Pfam" id="PF10775">
    <property type="entry name" value="ATP_sub_h"/>
    <property type="match status" value="1"/>
</dbReference>
<comment type="caution">
    <text evidence="1">The sequence shown here is derived from an EMBL/GenBank/DDBJ whole genome shotgun (WGS) entry which is preliminary data.</text>
</comment>
<organism evidence="1 2">
    <name type="scientific">Ogataea polymorpha</name>
    <dbReference type="NCBI Taxonomy" id="460523"/>
    <lineage>
        <taxon>Eukaryota</taxon>
        <taxon>Fungi</taxon>
        <taxon>Dikarya</taxon>
        <taxon>Ascomycota</taxon>
        <taxon>Saccharomycotina</taxon>
        <taxon>Pichiomycetes</taxon>
        <taxon>Pichiales</taxon>
        <taxon>Pichiaceae</taxon>
        <taxon>Ogataea</taxon>
    </lineage>
</organism>
<dbReference type="Proteomes" id="UP000788993">
    <property type="component" value="Unassembled WGS sequence"/>
</dbReference>
<dbReference type="AlphaFoldDB" id="A0A9P8PUP4"/>
<sequence length="128" mass="14006">MFNIVARSSVRASQNAIANPQKLFLRQNARFLSVSAVRNNLVTDLYVKELKAFKPTPASAADAEAATKPWKLPQAAKVPSLEGEGADALAEYDSAKVEVVEASGETAAEEYNPDDWFVFEEEEEPGHH</sequence>
<dbReference type="InterPro" id="IPR019711">
    <property type="entry name" value="ATP_synth_F0_suH"/>
</dbReference>
<proteinExistence type="predicted"/>
<reference evidence="1" key="2">
    <citation type="submission" date="2021-01" db="EMBL/GenBank/DDBJ databases">
        <authorList>
            <person name="Schikora-Tamarit M.A."/>
        </authorList>
    </citation>
    <scope>NUCLEOTIDE SEQUENCE</scope>
    <source>
        <strain evidence="1">NCAIM Y.01608</strain>
    </source>
</reference>
<name>A0A9P8PUP4_9ASCO</name>
<protein>
    <submittedName>
        <fullName evidence="1">Uncharacterized protein</fullName>
    </submittedName>
</protein>
<reference evidence="1" key="1">
    <citation type="journal article" date="2021" name="Open Biol.">
        <title>Shared evolutionary footprints suggest mitochondrial oxidative damage underlies multiple complex I losses in fungi.</title>
        <authorList>
            <person name="Schikora-Tamarit M.A."/>
            <person name="Marcet-Houben M."/>
            <person name="Nosek J."/>
            <person name="Gabaldon T."/>
        </authorList>
    </citation>
    <scope>NUCLEOTIDE SEQUENCE</scope>
    <source>
        <strain evidence="1">NCAIM Y.01608</strain>
    </source>
</reference>
<gene>
    <name evidence="1" type="ORF">OGATHE_000016</name>
</gene>
<dbReference type="GO" id="GO:0046933">
    <property type="term" value="F:proton-transporting ATP synthase activity, rotational mechanism"/>
    <property type="evidence" value="ECO:0007669"/>
    <property type="project" value="TreeGrafter"/>
</dbReference>
<dbReference type="OrthoDB" id="274752at2759"/>